<organism evidence="1 2">
    <name type="scientific">Gigaspora margarita</name>
    <dbReference type="NCBI Taxonomy" id="4874"/>
    <lineage>
        <taxon>Eukaryota</taxon>
        <taxon>Fungi</taxon>
        <taxon>Fungi incertae sedis</taxon>
        <taxon>Mucoromycota</taxon>
        <taxon>Glomeromycotina</taxon>
        <taxon>Glomeromycetes</taxon>
        <taxon>Diversisporales</taxon>
        <taxon>Gigasporaceae</taxon>
        <taxon>Gigaspora</taxon>
    </lineage>
</organism>
<dbReference type="Proteomes" id="UP000789901">
    <property type="component" value="Unassembled WGS sequence"/>
</dbReference>
<gene>
    <name evidence="1" type="ORF">GMARGA_LOCUS37607</name>
</gene>
<sequence>DQKYLPTVLKFKQLNRKQTLYNDIIEWICQNRKRFVNCLCEAIWYINMHEHLKLKERSYHIPELFLVFFGHANPKSYKESRKPFNAKELNLHCQALASHTTSQWILKPSFNWLREPYNNLITTILNYVSFLQKQNKITTENHASIIPVRSIEQAITIKIHKSNTNIEQNNKIKYYQLENALKNLPLWTPIDIENYLLADPVEIKLKSSVGQ</sequence>
<evidence type="ECO:0000313" key="2">
    <source>
        <dbReference type="Proteomes" id="UP000789901"/>
    </source>
</evidence>
<comment type="caution">
    <text evidence="1">The sequence shown here is derived from an EMBL/GenBank/DDBJ whole genome shotgun (WGS) entry which is preliminary data.</text>
</comment>
<name>A0ABN7X2L8_GIGMA</name>
<proteinExistence type="predicted"/>
<dbReference type="EMBL" id="CAJVQB010079371">
    <property type="protein sequence ID" value="CAG8845386.1"/>
    <property type="molecule type" value="Genomic_DNA"/>
</dbReference>
<accession>A0ABN7X2L8</accession>
<feature type="non-terminal residue" evidence="1">
    <location>
        <position position="1"/>
    </location>
</feature>
<keyword evidence="2" id="KW-1185">Reference proteome</keyword>
<evidence type="ECO:0000313" key="1">
    <source>
        <dbReference type="EMBL" id="CAG8845386.1"/>
    </source>
</evidence>
<reference evidence="1 2" key="1">
    <citation type="submission" date="2021-06" db="EMBL/GenBank/DDBJ databases">
        <authorList>
            <person name="Kallberg Y."/>
            <person name="Tangrot J."/>
            <person name="Rosling A."/>
        </authorList>
    </citation>
    <scope>NUCLEOTIDE SEQUENCE [LARGE SCALE GENOMIC DNA]</scope>
    <source>
        <strain evidence="1 2">120-4 pot B 10/14</strain>
    </source>
</reference>
<protein>
    <submittedName>
        <fullName evidence="1">13191_t:CDS:1</fullName>
    </submittedName>
</protein>